<comment type="caution">
    <text evidence="3">The sequence shown here is derived from an EMBL/GenBank/DDBJ whole genome shotgun (WGS) entry which is preliminary data.</text>
</comment>
<accession>A0AAW9KEZ0</accession>
<name>A0AAW9KEZ0_CARML</name>
<evidence type="ECO:0000313" key="4">
    <source>
        <dbReference type="Proteomes" id="UP001290462"/>
    </source>
</evidence>
<sequence>MNCKKILYIIFIFIVSSVFFFVKINVPLAKAANESKLIFNLYTNSTVEQGALVLDVPYLLGSKIMLRYEGKSDTIFHQNFANEKYMGVTILRDGESIFTISANGDTNQSYFIDKIKNITVLKGDILHFYMLEPNKQRVLNVDNGQTDLEGNVSSYFKKDMYYMITQAGFIPVNTAISVQTYDSDTGVGIYRYINSLLYKNIMGGYYQTWNTKLGFEPVNPLARFHSRYTNEKYYALSQYEVDVDHTLKIPNKSVTALGNTRLGEMDELIKEIPVKNGNIYEVYDAEPSKIGTWFNGKYTQIKDFTQKTNFFELTENNGLVELDFYKVKTKATEFTLELGSDPKKIKVTDMTNISNYTSVSASFKSDIKTDKLGTYDQSILIKQNLLTNNNYLQSEVTSKINIVDTTKPTAVGKVGTKIPIYNSLPNNPADLLEDIQDNSDIKTLKIEYINENGDTSVPGVKNVTIRLTDSSGNFSDISVPVTIVPGSLTIESVPCLNFGPIKIGATTKKNNQTISEIEINDFRGTKEGWTLQVSKSDFITQDGKKINSDISLINGVVLNIDQQKDGVSIYNVVLNDSPQTIMQAQKNNGIRKWIGTFKKEDVFLDNISPDAQSGLYESTINWTLLNTP</sequence>
<keyword evidence="1" id="KW-0472">Membrane</keyword>
<dbReference type="EMBL" id="JAVBVO010000024">
    <property type="protein sequence ID" value="MDZ5760708.1"/>
    <property type="molecule type" value="Genomic_DNA"/>
</dbReference>
<feature type="domain" description="WxL" evidence="2">
    <location>
        <begin position="485"/>
        <end position="628"/>
    </location>
</feature>
<keyword evidence="1" id="KW-1133">Transmembrane helix</keyword>
<feature type="transmembrane region" description="Helical" evidence="1">
    <location>
        <begin position="6"/>
        <end position="26"/>
    </location>
</feature>
<gene>
    <name evidence="3" type="ORF">RAK27_18865</name>
</gene>
<dbReference type="InterPro" id="IPR027994">
    <property type="entry name" value="WxL_dom"/>
</dbReference>
<organism evidence="3 4">
    <name type="scientific">Carnobacterium maltaromaticum</name>
    <name type="common">Carnobacterium piscicola</name>
    <dbReference type="NCBI Taxonomy" id="2751"/>
    <lineage>
        <taxon>Bacteria</taxon>
        <taxon>Bacillati</taxon>
        <taxon>Bacillota</taxon>
        <taxon>Bacilli</taxon>
        <taxon>Lactobacillales</taxon>
        <taxon>Carnobacteriaceae</taxon>
        <taxon>Carnobacterium</taxon>
    </lineage>
</organism>
<evidence type="ECO:0000256" key="1">
    <source>
        <dbReference type="SAM" id="Phobius"/>
    </source>
</evidence>
<reference evidence="3" key="1">
    <citation type="submission" date="2023-08" db="EMBL/GenBank/DDBJ databases">
        <title>Genomic characterization of piscicolin 126 produced by Carnobacterium maltaromaticum CM22 strain isolated from salmon (Salmo salar).</title>
        <authorList>
            <person name="Gonzalez-Gragera E."/>
            <person name="Garcia-Lopez J.D."/>
            <person name="Teso-Perez C."/>
            <person name="Gimenez-Hernandez I."/>
            <person name="Peralta-Sanchez J.M."/>
            <person name="Valdivia E."/>
            <person name="Montalban-Lopez M."/>
            <person name="Martin-Platero A.M."/>
            <person name="Banos A."/>
            <person name="Martinez-Bueno M."/>
        </authorList>
    </citation>
    <scope>NUCLEOTIDE SEQUENCE</scope>
    <source>
        <strain evidence="3">CM22</strain>
    </source>
</reference>
<evidence type="ECO:0000313" key="3">
    <source>
        <dbReference type="EMBL" id="MDZ5760708.1"/>
    </source>
</evidence>
<dbReference type="Proteomes" id="UP001290462">
    <property type="component" value="Unassembled WGS sequence"/>
</dbReference>
<dbReference type="Pfam" id="PF13731">
    <property type="entry name" value="WxL"/>
    <property type="match status" value="1"/>
</dbReference>
<protein>
    <submittedName>
        <fullName evidence="3">WxL domain-containing protein</fullName>
    </submittedName>
</protein>
<proteinExistence type="predicted"/>
<dbReference type="RefSeq" id="WP_322809862.1">
    <property type="nucleotide sequence ID" value="NZ_JAVBVO010000024.1"/>
</dbReference>
<dbReference type="AlphaFoldDB" id="A0AAW9KEZ0"/>
<keyword evidence="1" id="KW-0812">Transmembrane</keyword>
<evidence type="ECO:0000259" key="2">
    <source>
        <dbReference type="Pfam" id="PF13731"/>
    </source>
</evidence>